<dbReference type="InterPro" id="IPR005511">
    <property type="entry name" value="SMP-30"/>
</dbReference>
<name>A0A423PNN5_9GAMM</name>
<evidence type="ECO:0000313" key="6">
    <source>
        <dbReference type="Proteomes" id="UP000285310"/>
    </source>
</evidence>
<gene>
    <name evidence="5" type="ORF">SAJA_09915</name>
</gene>
<dbReference type="GO" id="GO:0019853">
    <property type="term" value="P:L-ascorbic acid biosynthetic process"/>
    <property type="evidence" value="ECO:0007669"/>
    <property type="project" value="TreeGrafter"/>
</dbReference>
<keyword evidence="3" id="KW-0862">Zinc</keyword>
<evidence type="ECO:0000256" key="2">
    <source>
        <dbReference type="PIRSR" id="PIRSR605511-1"/>
    </source>
</evidence>
<dbReference type="Gene3D" id="2.120.10.30">
    <property type="entry name" value="TolB, C-terminal domain"/>
    <property type="match status" value="1"/>
</dbReference>
<dbReference type="GO" id="GO:0004341">
    <property type="term" value="F:gluconolactonase activity"/>
    <property type="evidence" value="ECO:0007669"/>
    <property type="project" value="TreeGrafter"/>
</dbReference>
<evidence type="ECO:0000256" key="3">
    <source>
        <dbReference type="PIRSR" id="PIRSR605511-2"/>
    </source>
</evidence>
<dbReference type="InParanoid" id="A0A423PNN5"/>
<keyword evidence="3" id="KW-0479">Metal-binding</keyword>
<feature type="binding site" evidence="3">
    <location>
        <position position="201"/>
    </location>
    <ligand>
        <name>a divalent metal cation</name>
        <dbReference type="ChEBI" id="CHEBI:60240"/>
    </ligand>
</feature>
<feature type="binding site" evidence="3">
    <location>
        <position position="102"/>
    </location>
    <ligand>
        <name>substrate</name>
    </ligand>
</feature>
<dbReference type="PANTHER" id="PTHR10907">
    <property type="entry name" value="REGUCALCIN"/>
    <property type="match status" value="1"/>
</dbReference>
<dbReference type="SUPFAM" id="SSF63829">
    <property type="entry name" value="Calcium-dependent phosphotriesterase"/>
    <property type="match status" value="1"/>
</dbReference>
<feature type="active site" description="Proton donor/acceptor" evidence="2">
    <location>
        <position position="201"/>
    </location>
</feature>
<reference evidence="5 6" key="1">
    <citation type="submission" date="2013-10" db="EMBL/GenBank/DDBJ databases">
        <title>Salinisphaera japonica YTM-1 Genome Sequencing.</title>
        <authorList>
            <person name="Lai Q."/>
            <person name="Li C."/>
            <person name="Shao Z."/>
        </authorList>
    </citation>
    <scope>NUCLEOTIDE SEQUENCE [LARGE SCALE GENOMIC DNA]</scope>
    <source>
        <strain evidence="5 6">YTM-1</strain>
    </source>
</reference>
<feature type="binding site" evidence="3">
    <location>
        <position position="122"/>
    </location>
    <ligand>
        <name>substrate</name>
    </ligand>
</feature>
<dbReference type="RefSeq" id="WP_123658474.1">
    <property type="nucleotide sequence ID" value="NZ_AYKG01000029.1"/>
</dbReference>
<dbReference type="PRINTS" id="PR01790">
    <property type="entry name" value="SMP30FAMILY"/>
</dbReference>
<feature type="binding site" evidence="3">
    <location>
        <position position="19"/>
    </location>
    <ligand>
        <name>a divalent metal cation</name>
        <dbReference type="ChEBI" id="CHEBI:60240"/>
    </ligand>
</feature>
<protein>
    <submittedName>
        <fullName evidence="5">Gluconolactonase</fullName>
    </submittedName>
</protein>
<feature type="binding site" evidence="3">
    <location>
        <position position="149"/>
    </location>
    <ligand>
        <name>a divalent metal cation</name>
        <dbReference type="ChEBI" id="CHEBI:60240"/>
    </ligand>
</feature>
<comment type="similarity">
    <text evidence="1">Belongs to the SMP-30/CGR1 family.</text>
</comment>
<evidence type="ECO:0000313" key="5">
    <source>
        <dbReference type="EMBL" id="ROO27200.1"/>
    </source>
</evidence>
<dbReference type="InterPro" id="IPR013658">
    <property type="entry name" value="SGL"/>
</dbReference>
<dbReference type="OrthoDB" id="9775406at2"/>
<sequence length="296" mass="31903">MNDDAKFEIAVPLAMELGEGPVWHADEAALYWVDIKGFAVHRLVPATAAHTVVDFDEAITCVVPAADGGFIAACRSGLWQLNGQLTKTAHISAAPYETRRHRFNDGGCDPAGRFWIGAMNEDVDKADADLYCYDGQALVSRVPAMTITNGLAFSPDGAWLYHTDTPTRVIRRHAFDAATGEIGPGEPWIDLNAIDLEGYPDGAAVDADGHYWSALFGGAAVARFDERGRLVARYPMAALNPTMPCFGGPDLKTLYVTTAREDMTASDLVRWPDSGALLAMAVDTPGLVKSSFRPLT</sequence>
<dbReference type="Proteomes" id="UP000285310">
    <property type="component" value="Unassembled WGS sequence"/>
</dbReference>
<dbReference type="PANTHER" id="PTHR10907:SF47">
    <property type="entry name" value="REGUCALCIN"/>
    <property type="match status" value="1"/>
</dbReference>
<dbReference type="Pfam" id="PF08450">
    <property type="entry name" value="SGL"/>
    <property type="match status" value="1"/>
</dbReference>
<accession>A0A423PNN5</accession>
<comment type="caution">
    <text evidence="5">The sequence shown here is derived from an EMBL/GenBank/DDBJ whole genome shotgun (WGS) entry which is preliminary data.</text>
</comment>
<evidence type="ECO:0000256" key="1">
    <source>
        <dbReference type="ARBA" id="ARBA00008853"/>
    </source>
</evidence>
<organism evidence="5 6">
    <name type="scientific">Salinisphaera japonica YTM-1</name>
    <dbReference type="NCBI Taxonomy" id="1209778"/>
    <lineage>
        <taxon>Bacteria</taxon>
        <taxon>Pseudomonadati</taxon>
        <taxon>Pseudomonadota</taxon>
        <taxon>Gammaproteobacteria</taxon>
        <taxon>Salinisphaerales</taxon>
        <taxon>Salinisphaeraceae</taxon>
        <taxon>Salinisphaera</taxon>
    </lineage>
</organism>
<feature type="domain" description="SMP-30/Gluconolactonase/LRE-like region" evidence="4">
    <location>
        <begin position="17"/>
        <end position="260"/>
    </location>
</feature>
<keyword evidence="6" id="KW-1185">Reference proteome</keyword>
<dbReference type="GO" id="GO:0005509">
    <property type="term" value="F:calcium ion binding"/>
    <property type="evidence" value="ECO:0007669"/>
    <property type="project" value="TreeGrafter"/>
</dbReference>
<proteinExistence type="inferred from homology"/>
<dbReference type="AlphaFoldDB" id="A0A423PNN5"/>
<evidence type="ECO:0000259" key="4">
    <source>
        <dbReference type="Pfam" id="PF08450"/>
    </source>
</evidence>
<dbReference type="EMBL" id="AYKG01000029">
    <property type="protein sequence ID" value="ROO27200.1"/>
    <property type="molecule type" value="Genomic_DNA"/>
</dbReference>
<feature type="binding site" evidence="3">
    <location>
        <position position="104"/>
    </location>
    <ligand>
        <name>substrate</name>
    </ligand>
</feature>
<dbReference type="InterPro" id="IPR011042">
    <property type="entry name" value="6-blade_b-propeller_TolB-like"/>
</dbReference>
<comment type="cofactor">
    <cofactor evidence="3">
        <name>Zn(2+)</name>
        <dbReference type="ChEBI" id="CHEBI:29105"/>
    </cofactor>
    <text evidence="3">Binds 1 divalent metal cation per subunit.</text>
</comment>